<evidence type="ECO:0000259" key="2">
    <source>
        <dbReference type="Pfam" id="PF00144"/>
    </source>
</evidence>
<sequence>MVNKQAQAAVQHTLDAVTGDPMTGIAGIVFVAIDKNGNQIAAVPSGKKGVAHKEPMTLDTVFWIASCTKMIATIACMQAVERGQLRLDDAKQVHYLCPELNNKKVLQDDGTLVDRKNDITLRMLLTHTSGFGYEFFNEKLKEHGRPVGYDVFHADIRDVLRMPLVGQPGEAWEYGTGIDWAGIVLERATGVRLNDWIQENIMAPLDLHSVNMIPTADMKKNLAFMHQKWPGSPEKVEERDHIYREPIIAESAEERAKLFHSGGAGLYAKPAEYVQVLAALLNDGVSPKTGQRILQKSTIDEMWKNQIPQWPDFARQGIPDVKKEHTNPIPQLYPQDGNPPQGWGLSMMLTQEPGATGRGRNTGWWAGIANLFWWCDREKGVAGMIASQCMPFCDPNVLGAWVNCESAVYASLSQEPQRQDSAAHIEMKESTQPEKPADEPVNRRRKSLARLARLGKKLIGKSDSQ</sequence>
<evidence type="ECO:0000256" key="1">
    <source>
        <dbReference type="SAM" id="MobiDB-lite"/>
    </source>
</evidence>
<dbReference type="PANTHER" id="PTHR43283">
    <property type="entry name" value="BETA-LACTAMASE-RELATED"/>
    <property type="match status" value="1"/>
</dbReference>
<dbReference type="STRING" id="357750.A0A2S6BT12"/>
<evidence type="ECO:0000313" key="4">
    <source>
        <dbReference type="Proteomes" id="UP000237631"/>
    </source>
</evidence>
<feature type="compositionally biased region" description="Basic and acidic residues" evidence="1">
    <location>
        <begin position="418"/>
        <end position="442"/>
    </location>
</feature>
<dbReference type="EMBL" id="PNEN01001780">
    <property type="protein sequence ID" value="PPJ50623.1"/>
    <property type="molecule type" value="Genomic_DNA"/>
</dbReference>
<protein>
    <recommendedName>
        <fullName evidence="2">Beta-lactamase-related domain-containing protein</fullName>
    </recommendedName>
</protein>
<dbReference type="InterPro" id="IPR012338">
    <property type="entry name" value="Beta-lactam/transpept-like"/>
</dbReference>
<dbReference type="AlphaFoldDB" id="A0A2S6BT12"/>
<feature type="region of interest" description="Disordered" evidence="1">
    <location>
        <begin position="418"/>
        <end position="446"/>
    </location>
</feature>
<dbReference type="OrthoDB" id="428260at2759"/>
<dbReference type="InterPro" id="IPR001466">
    <property type="entry name" value="Beta-lactam-related"/>
</dbReference>
<evidence type="ECO:0000313" key="3">
    <source>
        <dbReference type="EMBL" id="PPJ50623.1"/>
    </source>
</evidence>
<proteinExistence type="predicted"/>
<dbReference type="InterPro" id="IPR050789">
    <property type="entry name" value="Diverse_Enzym_Activities"/>
</dbReference>
<reference evidence="4" key="1">
    <citation type="journal article" date="2017" name="bioRxiv">
        <title>Conservation of a gene cluster reveals novel cercosporin biosynthetic mechanisms and extends production to the genus Colletotrichum.</title>
        <authorList>
            <person name="de Jonge R."/>
            <person name="Ebert M.K."/>
            <person name="Huitt-Roehl C.R."/>
            <person name="Pal P."/>
            <person name="Suttle J.C."/>
            <person name="Spanner R.E."/>
            <person name="Neubauer J.D."/>
            <person name="Jurick W.M.II."/>
            <person name="Stott K.A."/>
            <person name="Secor G.A."/>
            <person name="Thomma B.P.H.J."/>
            <person name="Van de Peer Y."/>
            <person name="Townsend C.A."/>
            <person name="Bolton M.D."/>
        </authorList>
    </citation>
    <scope>NUCLEOTIDE SEQUENCE [LARGE SCALE GENOMIC DNA]</scope>
    <source>
        <strain evidence="4">CBS538.71</strain>
    </source>
</reference>
<dbReference type="Proteomes" id="UP000237631">
    <property type="component" value="Unassembled WGS sequence"/>
</dbReference>
<comment type="caution">
    <text evidence="3">The sequence shown here is derived from an EMBL/GenBank/DDBJ whole genome shotgun (WGS) entry which is preliminary data.</text>
</comment>
<dbReference type="SUPFAM" id="SSF56601">
    <property type="entry name" value="beta-lactamase/transpeptidase-like"/>
    <property type="match status" value="1"/>
</dbReference>
<dbReference type="PANTHER" id="PTHR43283:SF3">
    <property type="entry name" value="BETA-LACTAMASE FAMILY PROTEIN (AFU_ORTHOLOGUE AFUA_5G07500)"/>
    <property type="match status" value="1"/>
</dbReference>
<keyword evidence="4" id="KW-1185">Reference proteome</keyword>
<feature type="domain" description="Beta-lactamase-related" evidence="2">
    <location>
        <begin position="23"/>
        <end position="391"/>
    </location>
</feature>
<name>A0A2S6BT12_9PEZI</name>
<dbReference type="Pfam" id="PF00144">
    <property type="entry name" value="Beta-lactamase"/>
    <property type="match status" value="1"/>
</dbReference>
<accession>A0A2S6BT12</accession>
<organism evidence="3 4">
    <name type="scientific">Cercospora berteroae</name>
    <dbReference type="NCBI Taxonomy" id="357750"/>
    <lineage>
        <taxon>Eukaryota</taxon>
        <taxon>Fungi</taxon>
        <taxon>Dikarya</taxon>
        <taxon>Ascomycota</taxon>
        <taxon>Pezizomycotina</taxon>
        <taxon>Dothideomycetes</taxon>
        <taxon>Dothideomycetidae</taxon>
        <taxon>Mycosphaerellales</taxon>
        <taxon>Mycosphaerellaceae</taxon>
        <taxon>Cercospora</taxon>
    </lineage>
</organism>
<dbReference type="Gene3D" id="3.40.710.10">
    <property type="entry name" value="DD-peptidase/beta-lactamase superfamily"/>
    <property type="match status" value="1"/>
</dbReference>
<gene>
    <name evidence="3" type="ORF">CBER1_05733</name>
</gene>